<protein>
    <submittedName>
        <fullName evidence="2">Uncharacterized protein</fullName>
    </submittedName>
</protein>
<feature type="compositionally biased region" description="Basic and acidic residues" evidence="1">
    <location>
        <begin position="1"/>
        <end position="13"/>
    </location>
</feature>
<proteinExistence type="predicted"/>
<evidence type="ECO:0000256" key="1">
    <source>
        <dbReference type="SAM" id="MobiDB-lite"/>
    </source>
</evidence>
<dbReference type="Proteomes" id="UP001285908">
    <property type="component" value="Unassembled WGS sequence"/>
</dbReference>
<dbReference type="EMBL" id="JAULSX010000010">
    <property type="protein sequence ID" value="KAK3485392.1"/>
    <property type="molecule type" value="Genomic_DNA"/>
</dbReference>
<reference evidence="2 3" key="1">
    <citation type="journal article" date="2023" name="Mol. Phylogenet. Evol.">
        <title>Genome-scale phylogeny and comparative genomics of the fungal order Sordariales.</title>
        <authorList>
            <person name="Hensen N."/>
            <person name="Bonometti L."/>
            <person name="Westerberg I."/>
            <person name="Brannstrom I.O."/>
            <person name="Guillou S."/>
            <person name="Cros-Aarteil S."/>
            <person name="Calhoun S."/>
            <person name="Haridas S."/>
            <person name="Kuo A."/>
            <person name="Mondo S."/>
            <person name="Pangilinan J."/>
            <person name="Riley R."/>
            <person name="LaButti K."/>
            <person name="Andreopoulos B."/>
            <person name="Lipzen A."/>
            <person name="Chen C."/>
            <person name="Yan M."/>
            <person name="Daum C."/>
            <person name="Ng V."/>
            <person name="Clum A."/>
            <person name="Steindorff A."/>
            <person name="Ohm R.A."/>
            <person name="Martin F."/>
            <person name="Silar P."/>
            <person name="Natvig D.O."/>
            <person name="Lalanne C."/>
            <person name="Gautier V."/>
            <person name="Ament-Velasquez S.L."/>
            <person name="Kruys A."/>
            <person name="Hutchinson M.I."/>
            <person name="Powell A.J."/>
            <person name="Barry K."/>
            <person name="Miller A.N."/>
            <person name="Grigoriev I.V."/>
            <person name="Debuchy R."/>
            <person name="Gladieux P."/>
            <person name="Hiltunen Thoren M."/>
            <person name="Johannesson H."/>
        </authorList>
    </citation>
    <scope>NUCLEOTIDE SEQUENCE [LARGE SCALE GENOMIC DNA]</scope>
    <source>
        <strain evidence="2 3">FGSC 10403</strain>
    </source>
</reference>
<comment type="caution">
    <text evidence="2">The sequence shown here is derived from an EMBL/GenBank/DDBJ whole genome shotgun (WGS) entry which is preliminary data.</text>
</comment>
<name>A0AAJ0HZ46_9PEZI</name>
<dbReference type="GeneID" id="87876076"/>
<keyword evidence="3" id="KW-1185">Reference proteome</keyword>
<feature type="compositionally biased region" description="Polar residues" evidence="1">
    <location>
        <begin position="23"/>
        <end position="35"/>
    </location>
</feature>
<gene>
    <name evidence="2" type="ORF">B0T23DRAFT_399969</name>
</gene>
<evidence type="ECO:0000313" key="2">
    <source>
        <dbReference type="EMBL" id="KAK3485392.1"/>
    </source>
</evidence>
<organism evidence="2 3">
    <name type="scientific">Neurospora hispaniola</name>
    <dbReference type="NCBI Taxonomy" id="588809"/>
    <lineage>
        <taxon>Eukaryota</taxon>
        <taxon>Fungi</taxon>
        <taxon>Dikarya</taxon>
        <taxon>Ascomycota</taxon>
        <taxon>Pezizomycotina</taxon>
        <taxon>Sordariomycetes</taxon>
        <taxon>Sordariomycetidae</taxon>
        <taxon>Sordariales</taxon>
        <taxon>Sordariaceae</taxon>
        <taxon>Neurospora</taxon>
    </lineage>
</organism>
<feature type="region of interest" description="Disordered" evidence="1">
    <location>
        <begin position="1"/>
        <end position="37"/>
    </location>
</feature>
<accession>A0AAJ0HZ46</accession>
<dbReference type="AlphaFoldDB" id="A0AAJ0HZ46"/>
<sequence length="284" mass="31638">MSRLASKPDEVSYPRKASGPRISRSTMPASTSNTRVGAVSAPRHTLLPMAFRIIPINRITREMTHSSTVIPTRPKIALRARQVIQKALMNGSHDETIEMALTKLLSNFNYLWGWGGYKDKSVGVTVGLLNEMLAVLKEDRLEGGGSNLSAVTYRSYLGRGHALYVIAYTLGFPDVGFPVGRILHLHFSATGFGLHHMYSAFVWYAPELTALSIQGSPAYLYLYLYSRACTTKGPSQPTKNMCEETKGSRHGEPRQIYSSFVNSIEGHEETLQLFEKQPNLKRGW</sequence>
<dbReference type="RefSeq" id="XP_062688296.1">
    <property type="nucleotide sequence ID" value="XM_062838454.1"/>
</dbReference>
<evidence type="ECO:0000313" key="3">
    <source>
        <dbReference type="Proteomes" id="UP001285908"/>
    </source>
</evidence>